<evidence type="ECO:0000313" key="3">
    <source>
        <dbReference type="Proteomes" id="UP000321571"/>
    </source>
</evidence>
<dbReference type="Gene3D" id="3.10.450.50">
    <property type="match status" value="1"/>
</dbReference>
<name>A0A5C8NPJ8_9ACTN</name>
<feature type="domain" description="SnoaL-like" evidence="1">
    <location>
        <begin position="10"/>
        <end position="109"/>
    </location>
</feature>
<accession>A0A5C8NPJ8</accession>
<reference evidence="2 3" key="1">
    <citation type="submission" date="2019-06" db="EMBL/GenBank/DDBJ databases">
        <title>Aeromicrobium sp. nov., isolated from a maize field.</title>
        <authorList>
            <person name="Lin S.-Y."/>
            <person name="Tsai C.-F."/>
            <person name="Young C.-C."/>
        </authorList>
    </citation>
    <scope>NUCLEOTIDE SEQUENCE [LARGE SCALE GENOMIC DNA]</scope>
    <source>
        <strain evidence="2 3">CC-CFT486</strain>
    </source>
</reference>
<gene>
    <name evidence="2" type="ORF">FHP06_00495</name>
</gene>
<evidence type="ECO:0000313" key="2">
    <source>
        <dbReference type="EMBL" id="TXL62761.1"/>
    </source>
</evidence>
<dbReference type="EMBL" id="VDUX01000001">
    <property type="protein sequence ID" value="TXL62761.1"/>
    <property type="molecule type" value="Genomic_DNA"/>
</dbReference>
<protein>
    <submittedName>
        <fullName evidence="2">Transporter</fullName>
    </submittedName>
</protein>
<dbReference type="InterPro" id="IPR037401">
    <property type="entry name" value="SnoaL-like"/>
</dbReference>
<dbReference type="AlphaFoldDB" id="A0A5C8NPJ8"/>
<dbReference type="RefSeq" id="WP_147682758.1">
    <property type="nucleotide sequence ID" value="NZ_VDUX01000001.1"/>
</dbReference>
<evidence type="ECO:0000259" key="1">
    <source>
        <dbReference type="Pfam" id="PF12680"/>
    </source>
</evidence>
<dbReference type="OrthoDB" id="5735022at2"/>
<comment type="caution">
    <text evidence="2">The sequence shown here is derived from an EMBL/GenBank/DDBJ whole genome shotgun (WGS) entry which is preliminary data.</text>
</comment>
<keyword evidence="3" id="KW-1185">Reference proteome</keyword>
<dbReference type="Proteomes" id="UP000321571">
    <property type="component" value="Unassembled WGS sequence"/>
</dbReference>
<proteinExistence type="predicted"/>
<dbReference type="InterPro" id="IPR032710">
    <property type="entry name" value="NTF2-like_dom_sf"/>
</dbReference>
<organism evidence="2 3">
    <name type="scientific">Aeromicrobium terrae</name>
    <dbReference type="NCBI Taxonomy" id="2498846"/>
    <lineage>
        <taxon>Bacteria</taxon>
        <taxon>Bacillati</taxon>
        <taxon>Actinomycetota</taxon>
        <taxon>Actinomycetes</taxon>
        <taxon>Propionibacteriales</taxon>
        <taxon>Nocardioidaceae</taxon>
        <taxon>Aeromicrobium</taxon>
    </lineage>
</organism>
<dbReference type="SUPFAM" id="SSF54427">
    <property type="entry name" value="NTF2-like"/>
    <property type="match status" value="1"/>
</dbReference>
<dbReference type="Pfam" id="PF12680">
    <property type="entry name" value="SnoaL_2"/>
    <property type="match status" value="1"/>
</dbReference>
<sequence length="246" mass="27054">MIDELLSAVARSPELVAAHDREGWVGLFADDFRVDDPVGSRPVVPEGGPDPKASLRRFWDTFIAPNDIRFEVHHEVPRDDHVVRDVTIRTQMPQGIEVVTPAHLKYEFRRRDDGLEITHMSAFWELLPVLRQSIHPTAAHVRALSAQQARMLRVQGVGGVLGFASAMRGSVGRRGKLAVLDLLANAQRGDRTALDRLGGVAPVATDKVIAAGRFVTATVTVDGTPGLLYATFSPRTRAIREIDVYV</sequence>